<evidence type="ECO:0000313" key="2">
    <source>
        <dbReference type="EMBL" id="CAX73259.1"/>
    </source>
</evidence>
<name>C1LEY1_SCHJA</name>
<reference evidence="2" key="2">
    <citation type="submission" date="2009-03" db="EMBL/GenBank/DDBJ databases">
        <authorList>
            <person name="Gang L."/>
        </authorList>
    </citation>
    <scope>NUCLEOTIDE SEQUENCE</scope>
    <source>
        <strain evidence="2">Anhui</strain>
    </source>
</reference>
<protein>
    <recommendedName>
        <fullName evidence="1">Kinesin-like protein KIF26A/B helical domain-containing protein</fullName>
    </recommendedName>
</protein>
<feature type="domain" description="Kinesin-like protein KIF26A/B helical" evidence="1">
    <location>
        <begin position="72"/>
        <end position="155"/>
    </location>
</feature>
<dbReference type="EMBL" id="FN317528">
    <property type="protein sequence ID" value="CAX73259.1"/>
    <property type="molecule type" value="mRNA"/>
</dbReference>
<reference evidence="2" key="1">
    <citation type="journal article" date="2009" name="Nature">
        <title>The Schistosoma japonicum genome reveals features of host-parasite interplay.</title>
        <authorList>
            <person name="Liu F."/>
            <person name="Zhou Y."/>
            <person name="Wang Z.Q."/>
            <person name="Lu G."/>
            <person name="Zheng H."/>
            <person name="Brindley P.J."/>
            <person name="McManus D.P."/>
            <person name="Blair D."/>
            <person name="Zhang Q.H."/>
            <person name="Zhong Y."/>
            <person name="Wang S."/>
            <person name="Han Z.G."/>
            <person name="Chen Z."/>
        </authorList>
    </citation>
    <scope>NUCLEOTIDE SEQUENCE</scope>
    <source>
        <strain evidence="2">Anhui</strain>
    </source>
</reference>
<dbReference type="AlphaFoldDB" id="C1LEY1"/>
<dbReference type="InterPro" id="IPR057090">
    <property type="entry name" value="HTH_KIF26A_B_1st"/>
</dbReference>
<dbReference type="Pfam" id="PF23081">
    <property type="entry name" value="HTH_KIF26A_B_1st"/>
    <property type="match status" value="1"/>
</dbReference>
<sequence>MNSINQYQQTISLNASYGKQNSEPTTNIALNHYLNKSDPVNRGVTCKNSTMSVLQSILQAGSIDSMPLFVTRCNACLMCLRELIRQVYDLIIPGSPYYSVILMKTPLSPAVTSQILESLKLPDHPLAKIVNDRCASCATRFIQLKIDALSYVRRSVLSSTTEKLTRISPKPIGSIVDQMNNLPDANSFCQLVEANNTKMDWIR</sequence>
<evidence type="ECO:0000259" key="1">
    <source>
        <dbReference type="Pfam" id="PF23081"/>
    </source>
</evidence>
<proteinExistence type="evidence at transcript level"/>
<accession>C1LEY1</accession>
<organism evidence="2">
    <name type="scientific">Schistosoma japonicum</name>
    <name type="common">Blood fluke</name>
    <dbReference type="NCBI Taxonomy" id="6182"/>
    <lineage>
        <taxon>Eukaryota</taxon>
        <taxon>Metazoa</taxon>
        <taxon>Spiralia</taxon>
        <taxon>Lophotrochozoa</taxon>
        <taxon>Platyhelminthes</taxon>
        <taxon>Trematoda</taxon>
        <taxon>Digenea</taxon>
        <taxon>Strigeidida</taxon>
        <taxon>Schistosomatoidea</taxon>
        <taxon>Schistosomatidae</taxon>
        <taxon>Schistosoma</taxon>
    </lineage>
</organism>